<protein>
    <submittedName>
        <fullName evidence="1">Uncharacterized protein</fullName>
    </submittedName>
</protein>
<comment type="caution">
    <text evidence="1">The sequence shown here is derived from an EMBL/GenBank/DDBJ whole genome shotgun (WGS) entry which is preliminary data.</text>
</comment>
<dbReference type="EMBL" id="MIGV01000021">
    <property type="protein sequence ID" value="PPT74770.1"/>
    <property type="molecule type" value="Genomic_DNA"/>
</dbReference>
<evidence type="ECO:0000313" key="2">
    <source>
        <dbReference type="Proteomes" id="UP000238270"/>
    </source>
</evidence>
<name>A0A2S6Z1Y3_9XANT</name>
<dbReference type="AlphaFoldDB" id="A0A2S6Z1Y3"/>
<organism evidence="1 2">
    <name type="scientific">Xanthomonas arboricola pv. populi</name>
    <dbReference type="NCBI Taxonomy" id="487823"/>
    <lineage>
        <taxon>Bacteria</taxon>
        <taxon>Pseudomonadati</taxon>
        <taxon>Pseudomonadota</taxon>
        <taxon>Gammaproteobacteria</taxon>
        <taxon>Lysobacterales</taxon>
        <taxon>Lysobacteraceae</taxon>
        <taxon>Xanthomonas</taxon>
    </lineage>
</organism>
<sequence>MRQRPWGNDASAYRTPCSPCPVRHTQCDTRMTDYAALKLTEMFVRVERLPQRGGLRALTIIWSRWRWLEICGICIPHLAYLSHISDVAITPHRPIHVDSWTRRFWQATPHEAMSRPGALLPGGVVCV</sequence>
<dbReference type="Proteomes" id="UP000238270">
    <property type="component" value="Unassembled WGS sequence"/>
</dbReference>
<accession>A0A2S6Z1Y3</accession>
<gene>
    <name evidence="1" type="ORF">XaplCFBP3122_15395</name>
</gene>
<evidence type="ECO:0000313" key="1">
    <source>
        <dbReference type="EMBL" id="PPT74770.1"/>
    </source>
</evidence>
<reference evidence="1 2" key="1">
    <citation type="submission" date="2016-08" db="EMBL/GenBank/DDBJ databases">
        <title>Evolution of the type three secretion system and type three effector repertoires in Xanthomonas.</title>
        <authorList>
            <person name="Merda D."/>
            <person name="Briand M."/>
            <person name="Bosis E."/>
            <person name="Rousseau C."/>
            <person name="Portier P."/>
            <person name="Jacques M.-A."/>
            <person name="Fischer-Le Saux M."/>
        </authorList>
    </citation>
    <scope>NUCLEOTIDE SEQUENCE [LARGE SCALE GENOMIC DNA]</scope>
    <source>
        <strain evidence="1 2">CFBP 3122</strain>
    </source>
</reference>
<proteinExistence type="predicted"/>